<dbReference type="eggNOG" id="ENOG502S0Q0">
    <property type="taxonomic scope" value="Eukaryota"/>
</dbReference>
<dbReference type="GeneID" id="7443600"/>
<reference evidence="4 5" key="1">
    <citation type="journal article" date="2004" name="Science">
        <title>The genome of the diatom Thalassiosira pseudonana: ecology, evolution, and metabolism.</title>
        <authorList>
            <person name="Armbrust E.V."/>
            <person name="Berges J.A."/>
            <person name="Bowler C."/>
            <person name="Green B.R."/>
            <person name="Martinez D."/>
            <person name="Putnam N.H."/>
            <person name="Zhou S."/>
            <person name="Allen A.E."/>
            <person name="Apt K.E."/>
            <person name="Bechner M."/>
            <person name="Brzezinski M.A."/>
            <person name="Chaal B.K."/>
            <person name="Chiovitti A."/>
            <person name="Davis A.K."/>
            <person name="Demarest M.S."/>
            <person name="Detter J.C."/>
            <person name="Glavina T."/>
            <person name="Goodstein D."/>
            <person name="Hadi M.Z."/>
            <person name="Hellsten U."/>
            <person name="Hildebrand M."/>
            <person name="Jenkins B.D."/>
            <person name="Jurka J."/>
            <person name="Kapitonov V.V."/>
            <person name="Kroger N."/>
            <person name="Lau W.W."/>
            <person name="Lane T.W."/>
            <person name="Larimer F.W."/>
            <person name="Lippmeier J.C."/>
            <person name="Lucas S."/>
            <person name="Medina M."/>
            <person name="Montsant A."/>
            <person name="Obornik M."/>
            <person name="Parker M.S."/>
            <person name="Palenik B."/>
            <person name="Pazour G.J."/>
            <person name="Richardson P.M."/>
            <person name="Rynearson T.A."/>
            <person name="Saito M.A."/>
            <person name="Schwartz D.C."/>
            <person name="Thamatrakoln K."/>
            <person name="Valentin K."/>
            <person name="Vardi A."/>
            <person name="Wilkerson F.P."/>
            <person name="Rokhsar D.S."/>
        </authorList>
    </citation>
    <scope>NUCLEOTIDE SEQUENCE [LARGE SCALE GENOMIC DNA]</scope>
    <source>
        <strain evidence="4 5">CCMP1335</strain>
    </source>
</reference>
<evidence type="ECO:0000256" key="3">
    <source>
        <dbReference type="PROSITE-ProRule" id="PRU00023"/>
    </source>
</evidence>
<feature type="repeat" description="ANK" evidence="3">
    <location>
        <begin position="128"/>
        <end position="160"/>
    </location>
</feature>
<organism evidence="4 5">
    <name type="scientific">Thalassiosira pseudonana</name>
    <name type="common">Marine diatom</name>
    <name type="synonym">Cyclotella nana</name>
    <dbReference type="NCBI Taxonomy" id="35128"/>
    <lineage>
        <taxon>Eukaryota</taxon>
        <taxon>Sar</taxon>
        <taxon>Stramenopiles</taxon>
        <taxon>Ochrophyta</taxon>
        <taxon>Bacillariophyta</taxon>
        <taxon>Coscinodiscophyceae</taxon>
        <taxon>Thalassiosirophycidae</taxon>
        <taxon>Thalassiosirales</taxon>
        <taxon>Thalassiosiraceae</taxon>
        <taxon>Thalassiosira</taxon>
    </lineage>
</organism>
<dbReference type="HOGENOM" id="CLU_106091_0_0_1"/>
<keyword evidence="5" id="KW-1185">Reference proteome</keyword>
<dbReference type="Gene3D" id="1.25.40.20">
    <property type="entry name" value="Ankyrin repeat-containing domain"/>
    <property type="match status" value="1"/>
</dbReference>
<keyword evidence="1" id="KW-0677">Repeat</keyword>
<dbReference type="PROSITE" id="PS50088">
    <property type="entry name" value="ANK_REPEAT"/>
    <property type="match status" value="2"/>
</dbReference>
<dbReference type="KEGG" id="tps:THAPSDRAFT_6123"/>
<dbReference type="EMBL" id="CM000643">
    <property type="protein sequence ID" value="EED91531.1"/>
    <property type="molecule type" value="Genomic_DNA"/>
</dbReference>
<dbReference type="Pfam" id="PF13857">
    <property type="entry name" value="Ank_5"/>
    <property type="match status" value="1"/>
</dbReference>
<reference evidence="4 5" key="2">
    <citation type="journal article" date="2008" name="Nature">
        <title>The Phaeodactylum genome reveals the evolutionary history of diatom genomes.</title>
        <authorList>
            <person name="Bowler C."/>
            <person name="Allen A.E."/>
            <person name="Badger J.H."/>
            <person name="Grimwood J."/>
            <person name="Jabbari K."/>
            <person name="Kuo A."/>
            <person name="Maheswari U."/>
            <person name="Martens C."/>
            <person name="Maumus F."/>
            <person name="Otillar R.P."/>
            <person name="Rayko E."/>
            <person name="Salamov A."/>
            <person name="Vandepoele K."/>
            <person name="Beszteri B."/>
            <person name="Gruber A."/>
            <person name="Heijde M."/>
            <person name="Katinka M."/>
            <person name="Mock T."/>
            <person name="Valentin K."/>
            <person name="Verret F."/>
            <person name="Berges J.A."/>
            <person name="Brownlee C."/>
            <person name="Cadoret J.P."/>
            <person name="Chiovitti A."/>
            <person name="Choi C.J."/>
            <person name="Coesel S."/>
            <person name="De Martino A."/>
            <person name="Detter J.C."/>
            <person name="Durkin C."/>
            <person name="Falciatore A."/>
            <person name="Fournet J."/>
            <person name="Haruta M."/>
            <person name="Huysman M.J."/>
            <person name="Jenkins B.D."/>
            <person name="Jiroutova K."/>
            <person name="Jorgensen R.E."/>
            <person name="Joubert Y."/>
            <person name="Kaplan A."/>
            <person name="Kroger N."/>
            <person name="Kroth P.G."/>
            <person name="La Roche J."/>
            <person name="Lindquist E."/>
            <person name="Lommer M."/>
            <person name="Martin-Jezequel V."/>
            <person name="Lopez P.J."/>
            <person name="Lucas S."/>
            <person name="Mangogna M."/>
            <person name="McGinnis K."/>
            <person name="Medlin L.K."/>
            <person name="Montsant A."/>
            <person name="Oudot-Le Secq M.P."/>
            <person name="Napoli C."/>
            <person name="Obornik M."/>
            <person name="Parker M.S."/>
            <person name="Petit J.L."/>
            <person name="Porcel B.M."/>
            <person name="Poulsen N."/>
            <person name="Robison M."/>
            <person name="Rychlewski L."/>
            <person name="Rynearson T.A."/>
            <person name="Schmutz J."/>
            <person name="Shapiro H."/>
            <person name="Siaut M."/>
            <person name="Stanley M."/>
            <person name="Sussman M.R."/>
            <person name="Taylor A.R."/>
            <person name="Vardi A."/>
            <person name="von Dassow P."/>
            <person name="Vyverman W."/>
            <person name="Willis A."/>
            <person name="Wyrwicz L.S."/>
            <person name="Rokhsar D.S."/>
            <person name="Weissenbach J."/>
            <person name="Armbrust E.V."/>
            <person name="Green B.R."/>
            <person name="Van de Peer Y."/>
            <person name="Grigoriev I.V."/>
        </authorList>
    </citation>
    <scope>NUCLEOTIDE SEQUENCE [LARGE SCALE GENOMIC DNA]</scope>
    <source>
        <strain evidence="4 5">CCMP1335</strain>
    </source>
</reference>
<sequence length="228" mass="24139">MADKYGRPGKTDDEGFDPYRDSVGAGIYGGIVQRHSETGEIVIGQQYQNHNPRPGPVYAGGGYTPCTLALGDVQRKLIPLLDKYPDLVNDITTGGAQPLHMCGMSQGKQHSVQALVERGADIEALDTYGMTPLHRMASNNLADGARMLLEAGADVFNEGKIGISPMSIAKGSAARAVTNVLYEFAKLNSTGSKANVVKLNVMGSKECSDASLVYARNMDGISIACGQS</sequence>
<dbReference type="PaxDb" id="35128-Thaps6123"/>
<evidence type="ECO:0000313" key="4">
    <source>
        <dbReference type="EMBL" id="EED91531.1"/>
    </source>
</evidence>
<dbReference type="PROSITE" id="PS50297">
    <property type="entry name" value="ANK_REP_REGION"/>
    <property type="match status" value="1"/>
</dbReference>
<accession>B8C5M2</accession>
<name>B8C5M2_THAPS</name>
<evidence type="ECO:0000256" key="2">
    <source>
        <dbReference type="ARBA" id="ARBA00023043"/>
    </source>
</evidence>
<dbReference type="InterPro" id="IPR036770">
    <property type="entry name" value="Ankyrin_rpt-contain_sf"/>
</dbReference>
<proteinExistence type="predicted"/>
<evidence type="ECO:0000313" key="5">
    <source>
        <dbReference type="Proteomes" id="UP000001449"/>
    </source>
</evidence>
<dbReference type="PANTHER" id="PTHR24171">
    <property type="entry name" value="ANKYRIN REPEAT DOMAIN-CONTAINING PROTEIN 39-RELATED"/>
    <property type="match status" value="1"/>
</dbReference>
<dbReference type="SMART" id="SM00248">
    <property type="entry name" value="ANK"/>
    <property type="match status" value="2"/>
</dbReference>
<dbReference type="AlphaFoldDB" id="B8C5M2"/>
<dbReference type="STRING" id="35128.B8C5M2"/>
<dbReference type="Proteomes" id="UP000001449">
    <property type="component" value="Chromosome 6"/>
</dbReference>
<feature type="repeat" description="ANK" evidence="3">
    <location>
        <begin position="94"/>
        <end position="127"/>
    </location>
</feature>
<dbReference type="SUPFAM" id="SSF48403">
    <property type="entry name" value="Ankyrin repeat"/>
    <property type="match status" value="1"/>
</dbReference>
<dbReference type="PANTHER" id="PTHR24171:SF10">
    <property type="entry name" value="ANKYRIN REPEAT DOMAIN-CONTAINING PROTEIN 29-LIKE"/>
    <property type="match status" value="1"/>
</dbReference>
<dbReference type="InParanoid" id="B8C5M2"/>
<dbReference type="InterPro" id="IPR002110">
    <property type="entry name" value="Ankyrin_rpt"/>
</dbReference>
<dbReference type="RefSeq" id="XP_002291424.1">
    <property type="nucleotide sequence ID" value="XM_002291388.1"/>
</dbReference>
<gene>
    <name evidence="4" type="ORF">THAPSDRAFT_6123</name>
</gene>
<protein>
    <submittedName>
        <fullName evidence="4">Uncharacterized protein</fullName>
    </submittedName>
</protein>
<evidence type="ECO:0000256" key="1">
    <source>
        <dbReference type="ARBA" id="ARBA00022737"/>
    </source>
</evidence>
<dbReference type="OMA" id="HMCGMSQ"/>
<keyword evidence="2 3" id="KW-0040">ANK repeat</keyword>